<protein>
    <submittedName>
        <fullName evidence="1">Uncharacterized protein</fullName>
    </submittedName>
</protein>
<evidence type="ECO:0000313" key="2">
    <source>
        <dbReference type="Proteomes" id="UP000191931"/>
    </source>
</evidence>
<evidence type="ECO:0000313" key="1">
    <source>
        <dbReference type="EMBL" id="SLM29102.1"/>
    </source>
</evidence>
<proteinExistence type="predicted"/>
<gene>
    <name evidence="1" type="ORF">MTBBW1_1680014</name>
</gene>
<name>A0A1W1H9G8_9BACT</name>
<accession>A0A1W1H9G8</accession>
<dbReference type="STRING" id="1246637.MTBBW1_1680014"/>
<organism evidence="1 2">
    <name type="scientific">Desulfamplus magnetovallimortis</name>
    <dbReference type="NCBI Taxonomy" id="1246637"/>
    <lineage>
        <taxon>Bacteria</taxon>
        <taxon>Pseudomonadati</taxon>
        <taxon>Thermodesulfobacteriota</taxon>
        <taxon>Desulfobacteria</taxon>
        <taxon>Desulfobacterales</taxon>
        <taxon>Desulfobacteraceae</taxon>
        <taxon>Desulfamplus</taxon>
    </lineage>
</organism>
<dbReference type="EMBL" id="FWEV01000077">
    <property type="protein sequence ID" value="SLM29102.1"/>
    <property type="molecule type" value="Genomic_DNA"/>
</dbReference>
<keyword evidence="2" id="KW-1185">Reference proteome</keyword>
<dbReference type="AlphaFoldDB" id="A0A1W1H9G8"/>
<reference evidence="1 2" key="1">
    <citation type="submission" date="2017-03" db="EMBL/GenBank/DDBJ databases">
        <authorList>
            <person name="Afonso C.L."/>
            <person name="Miller P.J."/>
            <person name="Scott M.A."/>
            <person name="Spackman E."/>
            <person name="Goraichik I."/>
            <person name="Dimitrov K.M."/>
            <person name="Suarez D.L."/>
            <person name="Swayne D.E."/>
        </authorList>
    </citation>
    <scope>NUCLEOTIDE SEQUENCE [LARGE SCALE GENOMIC DNA]</scope>
    <source>
        <strain evidence="1">PRJEB14757</strain>
    </source>
</reference>
<sequence>MTGSFSLLQPVKEKNMEMVIEEIIIDSINDFRVNFMLFSFFLGNRYKVL</sequence>
<dbReference type="Proteomes" id="UP000191931">
    <property type="component" value="Unassembled WGS sequence"/>
</dbReference>